<proteinExistence type="inferred from homology"/>
<dbReference type="InterPro" id="IPR015943">
    <property type="entry name" value="WD40/YVTN_repeat-like_dom_sf"/>
</dbReference>
<evidence type="ECO:0000256" key="1">
    <source>
        <dbReference type="ARBA" id="ARBA00004561"/>
    </source>
</evidence>
<evidence type="ECO:0000256" key="2">
    <source>
        <dbReference type="ARBA" id="ARBA00008387"/>
    </source>
</evidence>
<keyword evidence="4" id="KW-0479">Metal-binding</keyword>
<dbReference type="InterPro" id="IPR011047">
    <property type="entry name" value="Quinoprotein_ADH-like_sf"/>
</dbReference>
<evidence type="ECO:0000256" key="3">
    <source>
        <dbReference type="ARBA" id="ARBA00022558"/>
    </source>
</evidence>
<gene>
    <name evidence="8" type="ORF">G3480_23790</name>
</gene>
<evidence type="ECO:0000313" key="8">
    <source>
        <dbReference type="EMBL" id="NEX23281.1"/>
    </source>
</evidence>
<evidence type="ECO:0000256" key="6">
    <source>
        <dbReference type="ARBA" id="ARBA00023263"/>
    </source>
</evidence>
<dbReference type="InterPro" id="IPR008707">
    <property type="entry name" value="B-propeller_PilY1"/>
</dbReference>
<dbReference type="EMBL" id="JAAIJR010000179">
    <property type="protein sequence ID" value="NEX23281.1"/>
    <property type="molecule type" value="Genomic_DNA"/>
</dbReference>
<reference evidence="8 9" key="2">
    <citation type="submission" date="2020-02" db="EMBL/GenBank/DDBJ databases">
        <title>Genome sequences of Thiorhodococcus mannitoliphagus and Thiorhodococcus minor, purple sulfur photosynthetic bacteria in the gammaproteobacterial family, Chromatiaceae.</title>
        <authorList>
            <person name="Aviles F.A."/>
            <person name="Meyer T.E."/>
            <person name="Kyndt J.A."/>
        </authorList>
    </citation>
    <scope>NUCLEOTIDE SEQUENCE [LARGE SCALE GENOMIC DNA]</scope>
    <source>
        <strain evidence="8 9">DSM 18266</strain>
    </source>
</reference>
<feature type="domain" description="PilY1 beta-propeller" evidence="7">
    <location>
        <begin position="721"/>
        <end position="1028"/>
    </location>
</feature>
<evidence type="ECO:0000259" key="7">
    <source>
        <dbReference type="Pfam" id="PF05567"/>
    </source>
</evidence>
<evidence type="ECO:0000256" key="4">
    <source>
        <dbReference type="ARBA" id="ARBA00022723"/>
    </source>
</evidence>
<dbReference type="Pfam" id="PF05567">
    <property type="entry name" value="T4P_PilY1"/>
    <property type="match status" value="1"/>
</dbReference>
<keyword evidence="5" id="KW-0106">Calcium</keyword>
<keyword evidence="3" id="KW-1029">Fimbrium biogenesis</keyword>
<comment type="subcellular location">
    <subcellularLocation>
        <location evidence="1">Fimbrium</location>
    </subcellularLocation>
</comment>
<protein>
    <recommendedName>
        <fullName evidence="7">PilY1 beta-propeller domain-containing protein</fullName>
    </recommendedName>
</protein>
<keyword evidence="9" id="KW-1185">Reference proteome</keyword>
<evidence type="ECO:0000313" key="9">
    <source>
        <dbReference type="Proteomes" id="UP000471640"/>
    </source>
</evidence>
<sequence length="1194" mass="128901">MSASNPIKRRFSISELLTGTVLALVLAIPAVAGVDISNKPLFIVPQVTPSLTLAMDDSGSMDSEVLMKSNDGALWWNTGDQSFTGRNQADAVESGVINFNSAGGANGTWKKFVYLFPNGTGQTSGRRNYGDSTNDHYAIPPIGAFAFARSPSFNMMYFDPATTYEPWPSLGGYTFGDSDPTAAKTDPTRGSETIDLTNQIESTESNHVFKMYPGMTIPAGVRYRDWSDSNWKTAATDRALDQERDVPVSYYPATFYLLETTPLPAGFGYQSSKTIGGANAVIDGVAPDGSAMIRYEIKPENFDTTAAYDAAIKNFANWFTYYHKRHIATRGAIGQAFEDVYGFRIGSYRINDRPSPATDLDYLDLSDATNRDDFFERVYKNFLGGGGTPNRLAVHAMTDQLERTDSGAPIQEKCQMNFGVLFTDGYSNPDNTGVGNRDDALGSPFADTVSNTMGDIAAALYLDNPRNDLDTGYVPVPLRCSLSPQPLDADCNSNLHANLFAVTMGAPGTIFNVDISATDDPYSNPPTWPTNLPQRSPVQVDDLWHATLNSRGTLLSVEVPSELGARFGEVLAEIGARLETSSSAAATSSAVLRSSTLVYTAGFRSEDWSGTFTAHYVTADEKRGALAWDAEAQLGSRLPSSRKIFTRAADSAGSGGGVEFAWANLTATQQTALNHDSSSSLDSLGSDRVDWLRGDQNANAAFRDRQGRLLGDIINSDPQYRDGVLYVGANDGMLHAFDGDTGSEIFAFIPSELLLPEPSSSHAPLSRLTDPDYVHQYLMDGSIAVMTASFSSPDKEILVANLGAGGRSVFALDVTDPVNFTASKVLWEFSDADLGYSIGQPLIGQLNNGTWVTVFGNGYNSDNERAFLYVVNLETGALIQKLDTGIGSSASPNGLAAPIGTHWPALNNKAQRIYAGDLLGNLWRFDVADTVSSNWSAGLLFTATDDSDNPQPITARPAVGKLADVEDYAVVTFGTGSYLRTSDTTDDSIQSLYGIFDLEDGSLPSPALDRDDLLEQTIVLQEVKSFGSYAHRVRVLSNNELDTNNPEHGWYIDLDQADTGELGERVISSPSIAYSGSLVRARFSTLIPDDDICGTGRNGYLMDFDLATGGRTASAVLDLDFNGAFDEDDRTQLDDGTWANVSGLNYGQGEEIITIEVPNSPYELLVPGGDHTERYARGLKSGASAGRQGWRQLR</sequence>
<comment type="similarity">
    <text evidence="2">Belongs to the PilY1 family.</text>
</comment>
<dbReference type="SUPFAM" id="SSF50998">
    <property type="entry name" value="Quinoprotein alcohol dehydrogenase-like"/>
    <property type="match status" value="1"/>
</dbReference>
<dbReference type="RefSeq" id="WP_164656719.1">
    <property type="nucleotide sequence ID" value="NZ_JAAIJR010000179.1"/>
</dbReference>
<dbReference type="AlphaFoldDB" id="A0A6P1E1S5"/>
<reference evidence="9" key="1">
    <citation type="journal article" date="2020" name="Microbiol. Resour. Announc.">
        <title>Draft Genome Sequences of Thiorhodococcus mannitoliphagus and Thiorhodococcus minor, Purple Sulfur Photosynthetic Bacteria in the Gammaproteobacterial Family Chromatiaceae.</title>
        <authorList>
            <person name="Aviles F.A."/>
            <person name="Meyer T.E."/>
            <person name="Kyndt J.A."/>
        </authorList>
    </citation>
    <scope>NUCLEOTIDE SEQUENCE [LARGE SCALE GENOMIC DNA]</scope>
    <source>
        <strain evidence="9">DSM 18266</strain>
    </source>
</reference>
<dbReference type="Proteomes" id="UP000471640">
    <property type="component" value="Unassembled WGS sequence"/>
</dbReference>
<dbReference type="Gene3D" id="2.130.10.10">
    <property type="entry name" value="YVTN repeat-like/Quinoprotein amine dehydrogenase"/>
    <property type="match status" value="1"/>
</dbReference>
<comment type="caution">
    <text evidence="8">The sequence shown here is derived from an EMBL/GenBank/DDBJ whole genome shotgun (WGS) entry which is preliminary data.</text>
</comment>
<dbReference type="GO" id="GO:0009289">
    <property type="term" value="C:pilus"/>
    <property type="evidence" value="ECO:0007669"/>
    <property type="project" value="UniProtKB-SubCell"/>
</dbReference>
<organism evidence="8 9">
    <name type="scientific">Thiorhodococcus mannitoliphagus</name>
    <dbReference type="NCBI Taxonomy" id="329406"/>
    <lineage>
        <taxon>Bacteria</taxon>
        <taxon>Pseudomonadati</taxon>
        <taxon>Pseudomonadota</taxon>
        <taxon>Gammaproteobacteria</taxon>
        <taxon>Chromatiales</taxon>
        <taxon>Chromatiaceae</taxon>
        <taxon>Thiorhodococcus</taxon>
    </lineage>
</organism>
<keyword evidence="6" id="KW-0281">Fimbrium</keyword>
<name>A0A6P1E1S5_9GAMM</name>
<accession>A0A6P1E1S5</accession>
<dbReference type="GO" id="GO:0046872">
    <property type="term" value="F:metal ion binding"/>
    <property type="evidence" value="ECO:0007669"/>
    <property type="project" value="UniProtKB-KW"/>
</dbReference>
<evidence type="ECO:0000256" key="5">
    <source>
        <dbReference type="ARBA" id="ARBA00022837"/>
    </source>
</evidence>